<evidence type="ECO:0000313" key="2">
    <source>
        <dbReference type="Proteomes" id="UP000028013"/>
    </source>
</evidence>
<dbReference type="AlphaFoldDB" id="A0A078SN83"/>
<protein>
    <submittedName>
        <fullName evidence="1">Uncharacterized protein</fullName>
    </submittedName>
</protein>
<proteinExistence type="predicted"/>
<comment type="caution">
    <text evidence="1">The sequence shown here is derived from an EMBL/GenBank/DDBJ whole genome shotgun (WGS) entry which is preliminary data.</text>
</comment>
<reference evidence="1 2" key="1">
    <citation type="submission" date="2014-04" db="EMBL/GenBank/DDBJ databases">
        <authorList>
            <person name="Sears C."/>
            <person name="Carroll K."/>
            <person name="Sack B.R."/>
            <person name="Qadri F."/>
            <person name="Myers L.L."/>
            <person name="Chung G.-T."/>
            <person name="Escheverria P."/>
            <person name="Fraser C.M."/>
            <person name="Sadzewicz L."/>
            <person name="Shefchek K.A."/>
            <person name="Tallon L."/>
            <person name="Das S.P."/>
            <person name="Daugherty S."/>
            <person name="Mongodin E.F."/>
        </authorList>
    </citation>
    <scope>NUCLEOTIDE SEQUENCE [LARGE SCALE GENOMIC DNA]</scope>
    <source>
        <strain evidence="1 2">3978 T3 ii</strain>
    </source>
</reference>
<gene>
    <name evidence="1" type="ORF">M094_3528</name>
</gene>
<dbReference type="EMBL" id="JNHN01000047">
    <property type="protein sequence ID" value="KDS61836.1"/>
    <property type="molecule type" value="Genomic_DNA"/>
</dbReference>
<sequence>MAWTSKKLDFYRIVIQNIWQLQQGFGMKKMVLK</sequence>
<accession>A0A078SN83</accession>
<dbReference type="Proteomes" id="UP000028013">
    <property type="component" value="Unassembled WGS sequence"/>
</dbReference>
<organism evidence="1 2">
    <name type="scientific">Bacteroides uniformis str. 3978 T3 ii</name>
    <dbReference type="NCBI Taxonomy" id="1339349"/>
    <lineage>
        <taxon>Bacteria</taxon>
        <taxon>Pseudomonadati</taxon>
        <taxon>Bacteroidota</taxon>
        <taxon>Bacteroidia</taxon>
        <taxon>Bacteroidales</taxon>
        <taxon>Bacteroidaceae</taxon>
        <taxon>Bacteroides</taxon>
    </lineage>
</organism>
<name>A0A078SN83_BACUN</name>
<feature type="non-terminal residue" evidence="1">
    <location>
        <position position="33"/>
    </location>
</feature>
<evidence type="ECO:0000313" key="1">
    <source>
        <dbReference type="EMBL" id="KDS61836.1"/>
    </source>
</evidence>